<reference evidence="1" key="1">
    <citation type="submission" date="2019-10" db="EMBL/GenBank/DDBJ databases">
        <authorList>
            <consortium name="DOE Joint Genome Institute"/>
            <person name="Kuo A."/>
            <person name="Miyauchi S."/>
            <person name="Kiss E."/>
            <person name="Drula E."/>
            <person name="Kohler A."/>
            <person name="Sanchez-Garcia M."/>
            <person name="Andreopoulos B."/>
            <person name="Barry K.W."/>
            <person name="Bonito G."/>
            <person name="Buee M."/>
            <person name="Carver A."/>
            <person name="Chen C."/>
            <person name="Cichocki N."/>
            <person name="Clum A."/>
            <person name="Culley D."/>
            <person name="Crous P.W."/>
            <person name="Fauchery L."/>
            <person name="Girlanda M."/>
            <person name="Hayes R."/>
            <person name="Keri Z."/>
            <person name="LaButti K."/>
            <person name="Lipzen A."/>
            <person name="Lombard V."/>
            <person name="Magnuson J."/>
            <person name="Maillard F."/>
            <person name="Morin E."/>
            <person name="Murat C."/>
            <person name="Nolan M."/>
            <person name="Ohm R."/>
            <person name="Pangilinan J."/>
            <person name="Pereira M."/>
            <person name="Perotto S."/>
            <person name="Peter M."/>
            <person name="Riley R."/>
            <person name="Sitrit Y."/>
            <person name="Stielow B."/>
            <person name="Szollosi G."/>
            <person name="Zifcakova L."/>
            <person name="Stursova M."/>
            <person name="Spatafora J.W."/>
            <person name="Tedersoo L."/>
            <person name="Vaario L.-M."/>
            <person name="Yamada A."/>
            <person name="Yan M."/>
            <person name="Wang P."/>
            <person name="Xu J."/>
            <person name="Bruns T."/>
            <person name="Baldrian P."/>
            <person name="Vilgalys R."/>
            <person name="Henrissat B."/>
            <person name="Grigoriev I.V."/>
            <person name="Hibbett D."/>
            <person name="Nagy L.G."/>
            <person name="Martin F.M."/>
        </authorList>
    </citation>
    <scope>NUCLEOTIDE SEQUENCE</scope>
    <source>
        <strain evidence="1">Prilba</strain>
    </source>
</reference>
<feature type="non-terminal residue" evidence="1">
    <location>
        <position position="1"/>
    </location>
</feature>
<dbReference type="EMBL" id="WHVB01000033">
    <property type="protein sequence ID" value="KAF8468114.1"/>
    <property type="molecule type" value="Genomic_DNA"/>
</dbReference>
<accession>A0A9P5JX27</accession>
<dbReference type="Proteomes" id="UP000759537">
    <property type="component" value="Unassembled WGS sequence"/>
</dbReference>
<dbReference type="OrthoDB" id="3269405at2759"/>
<sequence>IKWPGYRIWKRQVQARDDSRRRNPITLAKFAQHVGRCVSKFLQVCTGCEGDHSKWKIGGKDGIHPAEVLLLGAVHVSSGTWQPILALTRVVL</sequence>
<name>A0A9P5JX27_9AGAM</name>
<proteinExistence type="predicted"/>
<gene>
    <name evidence="1" type="ORF">DFH94DRAFT_638545</name>
</gene>
<comment type="caution">
    <text evidence="1">The sequence shown here is derived from an EMBL/GenBank/DDBJ whole genome shotgun (WGS) entry which is preliminary data.</text>
</comment>
<evidence type="ECO:0000313" key="1">
    <source>
        <dbReference type="EMBL" id="KAF8468114.1"/>
    </source>
</evidence>
<organism evidence="1 2">
    <name type="scientific">Russula ochroleuca</name>
    <dbReference type="NCBI Taxonomy" id="152965"/>
    <lineage>
        <taxon>Eukaryota</taxon>
        <taxon>Fungi</taxon>
        <taxon>Dikarya</taxon>
        <taxon>Basidiomycota</taxon>
        <taxon>Agaricomycotina</taxon>
        <taxon>Agaricomycetes</taxon>
        <taxon>Russulales</taxon>
        <taxon>Russulaceae</taxon>
        <taxon>Russula</taxon>
    </lineage>
</organism>
<reference evidence="1" key="2">
    <citation type="journal article" date="2020" name="Nat. Commun.">
        <title>Large-scale genome sequencing of mycorrhizal fungi provides insights into the early evolution of symbiotic traits.</title>
        <authorList>
            <person name="Miyauchi S."/>
            <person name="Kiss E."/>
            <person name="Kuo A."/>
            <person name="Drula E."/>
            <person name="Kohler A."/>
            <person name="Sanchez-Garcia M."/>
            <person name="Morin E."/>
            <person name="Andreopoulos B."/>
            <person name="Barry K.W."/>
            <person name="Bonito G."/>
            <person name="Buee M."/>
            <person name="Carver A."/>
            <person name="Chen C."/>
            <person name="Cichocki N."/>
            <person name="Clum A."/>
            <person name="Culley D."/>
            <person name="Crous P.W."/>
            <person name="Fauchery L."/>
            <person name="Girlanda M."/>
            <person name="Hayes R.D."/>
            <person name="Keri Z."/>
            <person name="LaButti K."/>
            <person name="Lipzen A."/>
            <person name="Lombard V."/>
            <person name="Magnuson J."/>
            <person name="Maillard F."/>
            <person name="Murat C."/>
            <person name="Nolan M."/>
            <person name="Ohm R.A."/>
            <person name="Pangilinan J."/>
            <person name="Pereira M.F."/>
            <person name="Perotto S."/>
            <person name="Peter M."/>
            <person name="Pfister S."/>
            <person name="Riley R."/>
            <person name="Sitrit Y."/>
            <person name="Stielow J.B."/>
            <person name="Szollosi G."/>
            <person name="Zifcakova L."/>
            <person name="Stursova M."/>
            <person name="Spatafora J.W."/>
            <person name="Tedersoo L."/>
            <person name="Vaario L.M."/>
            <person name="Yamada A."/>
            <person name="Yan M."/>
            <person name="Wang P."/>
            <person name="Xu J."/>
            <person name="Bruns T."/>
            <person name="Baldrian P."/>
            <person name="Vilgalys R."/>
            <person name="Dunand C."/>
            <person name="Henrissat B."/>
            <person name="Grigoriev I.V."/>
            <person name="Hibbett D."/>
            <person name="Nagy L.G."/>
            <person name="Martin F.M."/>
        </authorList>
    </citation>
    <scope>NUCLEOTIDE SEQUENCE</scope>
    <source>
        <strain evidence="1">Prilba</strain>
    </source>
</reference>
<evidence type="ECO:0000313" key="2">
    <source>
        <dbReference type="Proteomes" id="UP000759537"/>
    </source>
</evidence>
<dbReference type="AlphaFoldDB" id="A0A9P5JX27"/>
<keyword evidence="2" id="KW-1185">Reference proteome</keyword>
<protein>
    <submittedName>
        <fullName evidence="1">Uncharacterized protein</fullName>
    </submittedName>
</protein>